<dbReference type="AlphaFoldDB" id="H2C370"/>
<dbReference type="STRING" id="671065.MetMK1DRAFT_00011940"/>
<dbReference type="OrthoDB" id="33450at2157"/>
<dbReference type="eggNOG" id="arCOG05957">
    <property type="taxonomic scope" value="Archaea"/>
</dbReference>
<name>H2C370_9CREN</name>
<dbReference type="EMBL" id="JH597761">
    <property type="protein sequence ID" value="EHP70691.1"/>
    <property type="molecule type" value="Genomic_DNA"/>
</dbReference>
<proteinExistence type="predicted"/>
<dbReference type="RefSeq" id="WP_009071479.1">
    <property type="nucleotide sequence ID" value="NZ_JH597761.1"/>
</dbReference>
<accession>H2C370</accession>
<dbReference type="HOGENOM" id="CLU_2433664_0_0_2"/>
<keyword evidence="2" id="KW-1185">Reference proteome</keyword>
<sequence length="96" mass="10910">MTELDWSSLKPEKVVRNDLGECSMFYVSLSGLGDFLIFHFRGRVDYVKVMRPFPGKWDCLNALYNPSGLFAYDLGRGPFLEVIRKKMEAIGVAEGL</sequence>
<evidence type="ECO:0000313" key="1">
    <source>
        <dbReference type="EMBL" id="EHP70691.1"/>
    </source>
</evidence>
<gene>
    <name evidence="1" type="ORF">MetMK1DRAFT_00011940</name>
</gene>
<organism evidence="1 2">
    <name type="scientific">Metallosphaera yellowstonensis MK1</name>
    <dbReference type="NCBI Taxonomy" id="671065"/>
    <lineage>
        <taxon>Archaea</taxon>
        <taxon>Thermoproteota</taxon>
        <taxon>Thermoprotei</taxon>
        <taxon>Sulfolobales</taxon>
        <taxon>Sulfolobaceae</taxon>
        <taxon>Metallosphaera</taxon>
    </lineage>
</organism>
<protein>
    <submittedName>
        <fullName evidence="1">Uncharacterized protein</fullName>
    </submittedName>
</protein>
<evidence type="ECO:0000313" key="2">
    <source>
        <dbReference type="Proteomes" id="UP000003980"/>
    </source>
</evidence>
<dbReference type="Proteomes" id="UP000003980">
    <property type="component" value="Unassembled WGS sequence"/>
</dbReference>
<reference evidence="1 2" key="1">
    <citation type="submission" date="2012-01" db="EMBL/GenBank/DDBJ databases">
        <title>Improved High-Quality Draft sequence of Metallosphaera yellowstonensis MK1.</title>
        <authorList>
            <consortium name="US DOE Joint Genome Institute"/>
            <person name="Lucas S."/>
            <person name="Han J."/>
            <person name="Cheng J.-F."/>
            <person name="Goodwin L."/>
            <person name="Pitluck S."/>
            <person name="Peters L."/>
            <person name="Teshima H."/>
            <person name="Detter J.C."/>
            <person name="Han C."/>
            <person name="Tapia R."/>
            <person name="Land M."/>
            <person name="Hauser L."/>
            <person name="Kyrpides N."/>
            <person name="Kozubal M."/>
            <person name="Macur R.E."/>
            <person name="Jay Z."/>
            <person name="Inskeep W."/>
            <person name="Woyke T."/>
        </authorList>
    </citation>
    <scope>NUCLEOTIDE SEQUENCE [LARGE SCALE GENOMIC DNA]</scope>
    <source>
        <strain evidence="1 2">MK1</strain>
    </source>
</reference>